<organism evidence="1 2">
    <name type="scientific">Mucuna pruriens</name>
    <name type="common">Velvet bean</name>
    <name type="synonym">Dolichos pruriens</name>
    <dbReference type="NCBI Taxonomy" id="157652"/>
    <lineage>
        <taxon>Eukaryota</taxon>
        <taxon>Viridiplantae</taxon>
        <taxon>Streptophyta</taxon>
        <taxon>Embryophyta</taxon>
        <taxon>Tracheophyta</taxon>
        <taxon>Spermatophyta</taxon>
        <taxon>Magnoliopsida</taxon>
        <taxon>eudicotyledons</taxon>
        <taxon>Gunneridae</taxon>
        <taxon>Pentapetalae</taxon>
        <taxon>rosids</taxon>
        <taxon>fabids</taxon>
        <taxon>Fabales</taxon>
        <taxon>Fabaceae</taxon>
        <taxon>Papilionoideae</taxon>
        <taxon>50 kb inversion clade</taxon>
        <taxon>NPAAA clade</taxon>
        <taxon>indigoferoid/millettioid clade</taxon>
        <taxon>Phaseoleae</taxon>
        <taxon>Mucuna</taxon>
    </lineage>
</organism>
<evidence type="ECO:0000313" key="1">
    <source>
        <dbReference type="EMBL" id="RDX74734.1"/>
    </source>
</evidence>
<dbReference type="AlphaFoldDB" id="A0A371F8W5"/>
<evidence type="ECO:0000313" key="2">
    <source>
        <dbReference type="Proteomes" id="UP000257109"/>
    </source>
</evidence>
<comment type="caution">
    <text evidence="1">The sequence shown here is derived from an EMBL/GenBank/DDBJ whole genome shotgun (WGS) entry which is preliminary data.</text>
</comment>
<name>A0A371F8W5_MUCPR</name>
<dbReference type="EMBL" id="QJKJ01010077">
    <property type="protein sequence ID" value="RDX74734.1"/>
    <property type="molecule type" value="Genomic_DNA"/>
</dbReference>
<keyword evidence="2" id="KW-1185">Reference proteome</keyword>
<accession>A0A371F8W5</accession>
<gene>
    <name evidence="1" type="ORF">CR513_45478</name>
</gene>
<feature type="non-terminal residue" evidence="1">
    <location>
        <position position="1"/>
    </location>
</feature>
<dbReference type="Proteomes" id="UP000257109">
    <property type="component" value="Unassembled WGS sequence"/>
</dbReference>
<proteinExistence type="predicted"/>
<protein>
    <submittedName>
        <fullName evidence="1">Uncharacterized protein</fullName>
    </submittedName>
</protein>
<sequence length="134" mass="16048">MVFPMRAAIEPQSLLIEPPEKGLPDAQGANNVKAREHVRDFVFKFRHTFFIIMETHVQFVNTYTNGLWILVRPRHYFTVEILDTNLYSSTFDVVVAQKRWITLKRMDSLGLMRLEQTLRREHNHILFQEELLWY</sequence>
<reference evidence="1" key="1">
    <citation type="submission" date="2018-05" db="EMBL/GenBank/DDBJ databases">
        <title>Draft genome of Mucuna pruriens seed.</title>
        <authorList>
            <person name="Nnadi N.E."/>
            <person name="Vos R."/>
            <person name="Hasami M.H."/>
            <person name="Devisetty U.K."/>
            <person name="Aguiy J.C."/>
        </authorList>
    </citation>
    <scope>NUCLEOTIDE SEQUENCE [LARGE SCALE GENOMIC DNA]</scope>
    <source>
        <strain evidence="1">JCA_2017</strain>
    </source>
</reference>